<keyword evidence="2 5" id="KW-0812">Transmembrane</keyword>
<dbReference type="EMBL" id="FWXK01000002">
    <property type="protein sequence ID" value="SMC34568.1"/>
    <property type="molecule type" value="Genomic_DNA"/>
</dbReference>
<evidence type="ECO:0000259" key="6">
    <source>
        <dbReference type="Pfam" id="PF04932"/>
    </source>
</evidence>
<evidence type="ECO:0000256" key="1">
    <source>
        <dbReference type="ARBA" id="ARBA00004141"/>
    </source>
</evidence>
<comment type="subcellular location">
    <subcellularLocation>
        <location evidence="1">Membrane</location>
        <topology evidence="1">Multi-pass membrane protein</topology>
    </subcellularLocation>
</comment>
<evidence type="ECO:0000256" key="3">
    <source>
        <dbReference type="ARBA" id="ARBA00022989"/>
    </source>
</evidence>
<feature type="domain" description="O-antigen ligase-related" evidence="6">
    <location>
        <begin position="194"/>
        <end position="321"/>
    </location>
</feature>
<proteinExistence type="predicted"/>
<protein>
    <submittedName>
        <fullName evidence="7">O-antigen ligase</fullName>
    </submittedName>
</protein>
<reference evidence="8" key="1">
    <citation type="submission" date="2017-04" db="EMBL/GenBank/DDBJ databases">
        <authorList>
            <person name="Varghese N."/>
            <person name="Submissions S."/>
        </authorList>
    </citation>
    <scope>NUCLEOTIDE SEQUENCE [LARGE SCALE GENOMIC DNA]</scope>
    <source>
        <strain evidence="8">DSM 21500</strain>
    </source>
</reference>
<accession>A0A1W1YFK8</accession>
<dbReference type="PANTHER" id="PTHR37422">
    <property type="entry name" value="TEICHURONIC ACID BIOSYNTHESIS PROTEIN TUAE"/>
    <property type="match status" value="1"/>
</dbReference>
<keyword evidence="3 5" id="KW-1133">Transmembrane helix</keyword>
<feature type="transmembrane region" description="Helical" evidence="5">
    <location>
        <begin position="20"/>
        <end position="47"/>
    </location>
</feature>
<dbReference type="InterPro" id="IPR051533">
    <property type="entry name" value="WaaL-like"/>
</dbReference>
<feature type="transmembrane region" description="Helical" evidence="5">
    <location>
        <begin position="111"/>
        <end position="128"/>
    </location>
</feature>
<dbReference type="Pfam" id="PF04932">
    <property type="entry name" value="Wzy_C"/>
    <property type="match status" value="1"/>
</dbReference>
<organism evidence="7 8">
    <name type="scientific">Aerococcus suis</name>
    <dbReference type="NCBI Taxonomy" id="371602"/>
    <lineage>
        <taxon>Bacteria</taxon>
        <taxon>Bacillati</taxon>
        <taxon>Bacillota</taxon>
        <taxon>Bacilli</taxon>
        <taxon>Lactobacillales</taxon>
        <taxon>Aerococcaceae</taxon>
        <taxon>Aerococcus</taxon>
    </lineage>
</organism>
<feature type="transmembrane region" description="Helical" evidence="5">
    <location>
        <begin position="210"/>
        <end position="226"/>
    </location>
</feature>
<dbReference type="RefSeq" id="WP_234983511.1">
    <property type="nucleotide sequence ID" value="NZ_FWXK01000002.1"/>
</dbReference>
<dbReference type="InterPro" id="IPR007016">
    <property type="entry name" value="O-antigen_ligase-rel_domated"/>
</dbReference>
<dbReference type="GO" id="GO:0016874">
    <property type="term" value="F:ligase activity"/>
    <property type="evidence" value="ECO:0007669"/>
    <property type="project" value="UniProtKB-KW"/>
</dbReference>
<keyword evidence="8" id="KW-1185">Reference proteome</keyword>
<evidence type="ECO:0000313" key="8">
    <source>
        <dbReference type="Proteomes" id="UP000243884"/>
    </source>
</evidence>
<dbReference type="Proteomes" id="UP000243884">
    <property type="component" value="Unassembled WGS sequence"/>
</dbReference>
<feature type="transmembrane region" description="Helical" evidence="5">
    <location>
        <begin position="163"/>
        <end position="180"/>
    </location>
</feature>
<feature type="transmembrane region" description="Helical" evidence="5">
    <location>
        <begin position="233"/>
        <end position="251"/>
    </location>
</feature>
<feature type="transmembrane region" description="Helical" evidence="5">
    <location>
        <begin position="83"/>
        <end position="99"/>
    </location>
</feature>
<dbReference type="AlphaFoldDB" id="A0A1W1YFK8"/>
<feature type="transmembrane region" description="Helical" evidence="5">
    <location>
        <begin position="59"/>
        <end position="77"/>
    </location>
</feature>
<dbReference type="GO" id="GO:0016020">
    <property type="term" value="C:membrane"/>
    <property type="evidence" value="ECO:0007669"/>
    <property type="project" value="UniProtKB-SubCell"/>
</dbReference>
<evidence type="ECO:0000256" key="4">
    <source>
        <dbReference type="ARBA" id="ARBA00023136"/>
    </source>
</evidence>
<sequence length="403" mass="47367">MTEENQLMDVTWHLNRTLLAILFVSNFFPFYITVIVFIVECIILASLGAFRRIDSRQNASPYLWVFVAYSILISIIYQNYVGIGISFAFILLIFYFYYYQTTIKPYYFEELLNIALISSFVVFIFAFLEHFNYIPEWDYTFISKAMGRMHRNRVEATFFNPNYYAMMLEFFIMIGFYKFFKTSKWRKRLAFIFITLCNLTALFFTGSRTALLVVVAAVFVFLYVDGFKQTAIYSFLGACVLLTILYFLNLLPRMDDILYAFEDRFVIWDVAVKGLKDNIWFGQGPLTFMNIWQDYGEKYTQHAHNIVLDTLLSYGIIGSGLLTVAFYPFAKILNKMRQFPQLRRRLALICSFIAVVLVHGLTDLPIFWIQTAFLFLFIILSAKNMLHEAELGIYRPQDTKKRS</sequence>
<gene>
    <name evidence="7" type="ORF">SAMN04487984_0635</name>
</gene>
<keyword evidence="7" id="KW-0436">Ligase</keyword>
<feature type="transmembrane region" description="Helical" evidence="5">
    <location>
        <begin position="342"/>
        <end position="361"/>
    </location>
</feature>
<evidence type="ECO:0000313" key="7">
    <source>
        <dbReference type="EMBL" id="SMC34568.1"/>
    </source>
</evidence>
<evidence type="ECO:0000256" key="2">
    <source>
        <dbReference type="ARBA" id="ARBA00022692"/>
    </source>
</evidence>
<feature type="transmembrane region" description="Helical" evidence="5">
    <location>
        <begin position="311"/>
        <end position="330"/>
    </location>
</feature>
<keyword evidence="4 5" id="KW-0472">Membrane</keyword>
<evidence type="ECO:0000256" key="5">
    <source>
        <dbReference type="SAM" id="Phobius"/>
    </source>
</evidence>
<feature type="transmembrane region" description="Helical" evidence="5">
    <location>
        <begin position="187"/>
        <end position="204"/>
    </location>
</feature>
<dbReference type="STRING" id="371602.SAMN04487984_0635"/>
<dbReference type="PANTHER" id="PTHR37422:SF20">
    <property type="entry name" value="O-ANTIGEN POLYMERASE"/>
    <property type="match status" value="1"/>
</dbReference>
<name>A0A1W1YFK8_9LACT</name>